<dbReference type="Proteomes" id="UP000700596">
    <property type="component" value="Unassembled WGS sequence"/>
</dbReference>
<dbReference type="PANTHER" id="PTHR47805:SF1">
    <property type="entry name" value="SAGA-ASSOCIATED FACTOR 73"/>
    <property type="match status" value="1"/>
</dbReference>
<dbReference type="GO" id="GO:1904802">
    <property type="term" value="P:RITS complex assembly"/>
    <property type="evidence" value="ECO:0007669"/>
    <property type="project" value="TreeGrafter"/>
</dbReference>
<dbReference type="GO" id="GO:0000124">
    <property type="term" value="C:SAGA complex"/>
    <property type="evidence" value="ECO:0007669"/>
    <property type="project" value="InterPro"/>
</dbReference>
<reference evidence="3" key="1">
    <citation type="journal article" date="2021" name="Nat. Commun.">
        <title>Genetic determinants of endophytism in the Arabidopsis root mycobiome.</title>
        <authorList>
            <person name="Mesny F."/>
            <person name="Miyauchi S."/>
            <person name="Thiergart T."/>
            <person name="Pickel B."/>
            <person name="Atanasova L."/>
            <person name="Karlsson M."/>
            <person name="Huettel B."/>
            <person name="Barry K.W."/>
            <person name="Haridas S."/>
            <person name="Chen C."/>
            <person name="Bauer D."/>
            <person name="Andreopoulos W."/>
            <person name="Pangilinan J."/>
            <person name="LaButti K."/>
            <person name="Riley R."/>
            <person name="Lipzen A."/>
            <person name="Clum A."/>
            <person name="Drula E."/>
            <person name="Henrissat B."/>
            <person name="Kohler A."/>
            <person name="Grigoriev I.V."/>
            <person name="Martin F.M."/>
            <person name="Hacquard S."/>
        </authorList>
    </citation>
    <scope>NUCLEOTIDE SEQUENCE</scope>
    <source>
        <strain evidence="3">MPI-CAGE-CH-0243</strain>
    </source>
</reference>
<evidence type="ECO:0000313" key="4">
    <source>
        <dbReference type="Proteomes" id="UP000700596"/>
    </source>
</evidence>
<keyword evidence="4" id="KW-1185">Reference proteome</keyword>
<name>A0A9P9DT56_9PLEO</name>
<feature type="region of interest" description="Disordered" evidence="1">
    <location>
        <begin position="118"/>
        <end position="140"/>
    </location>
</feature>
<dbReference type="GO" id="GO:0006357">
    <property type="term" value="P:regulation of transcription by RNA polymerase II"/>
    <property type="evidence" value="ECO:0007669"/>
    <property type="project" value="TreeGrafter"/>
</dbReference>
<feature type="compositionally biased region" description="Basic and acidic residues" evidence="1">
    <location>
        <begin position="193"/>
        <end position="209"/>
    </location>
</feature>
<feature type="compositionally biased region" description="Low complexity" evidence="1">
    <location>
        <begin position="478"/>
        <end position="498"/>
    </location>
</feature>
<dbReference type="PROSITE" id="PS51505">
    <property type="entry name" value="SCA7"/>
    <property type="match status" value="1"/>
</dbReference>
<feature type="compositionally biased region" description="Low complexity" evidence="1">
    <location>
        <begin position="119"/>
        <end position="132"/>
    </location>
</feature>
<dbReference type="EMBL" id="JAGMWT010000007">
    <property type="protein sequence ID" value="KAH7125529.1"/>
    <property type="molecule type" value="Genomic_DNA"/>
</dbReference>
<feature type="region of interest" description="Disordered" evidence="1">
    <location>
        <begin position="169"/>
        <end position="270"/>
    </location>
</feature>
<accession>A0A9P9DT56</accession>
<sequence>MYGMFQVIHQLPAHFIHCSNFPGYSPHTTPAPFFIPALTNTDALRTPIHVLTTMAANGARKAPSTPSSAPRTGTFDHEVVKGVLKEKDTKTSFKLKIKKPAPKSSIPGNWKESEATNIDSSKAAAADPDSTSPIVKPSDEKIRAAFPTGRPLNDKVDLVQCKHCRRPVNRSAAATHTRDCLNKKQEKLKKKKEAKEAKDAALRKEKGEKDDDEGGKNNARKSAIKGAVIDGDSAKKGKKRKIDADAEKAPNAKKKKKDEPKAKPAKTKGPVDVERQCGVLLPNGGYCARSLTCKSHSMGLKRAVPGRSLPYDMLLAQYQKKNQAKQQRAAIDANAPLPEDLEPSGAVDSDEEKEQIMAALSRYKPRPTATYTHISQRSKYQYIRMTDMFRSALGGSHGGSIFGSVTPSTDNIGTARGLALGMMGAPNSASTENFPGSAGGMGSFPPPLSAGLDGPGNGINPGSRRQSGIGMGAPLGTGPRQILPGQLPGPGPQQQRKGSVASVSSMNAS</sequence>
<evidence type="ECO:0000256" key="1">
    <source>
        <dbReference type="SAM" id="MobiDB-lite"/>
    </source>
</evidence>
<evidence type="ECO:0000259" key="2">
    <source>
        <dbReference type="PROSITE" id="PS51505"/>
    </source>
</evidence>
<dbReference type="InterPro" id="IPR013243">
    <property type="entry name" value="SCA7_dom"/>
</dbReference>
<dbReference type="InterPro" id="IPR037804">
    <property type="entry name" value="SGF73"/>
</dbReference>
<proteinExistence type="predicted"/>
<protein>
    <submittedName>
        <fullName evidence="3">SCA7, zinc-binding domain-containing protein</fullName>
    </submittedName>
</protein>
<gene>
    <name evidence="3" type="ORF">B0J11DRAFT_308532</name>
</gene>
<dbReference type="PANTHER" id="PTHR47805">
    <property type="entry name" value="SAGA-ASSOCIATED FACTOR 73"/>
    <property type="match status" value="1"/>
</dbReference>
<feature type="domain" description="SCA7" evidence="2">
    <location>
        <begin position="264"/>
        <end position="330"/>
    </location>
</feature>
<evidence type="ECO:0000313" key="3">
    <source>
        <dbReference type="EMBL" id="KAH7125529.1"/>
    </source>
</evidence>
<dbReference type="GO" id="GO:0031048">
    <property type="term" value="P:regulatory ncRNA-mediated heterochromatin formation"/>
    <property type="evidence" value="ECO:0007669"/>
    <property type="project" value="TreeGrafter"/>
</dbReference>
<dbReference type="Pfam" id="PF08313">
    <property type="entry name" value="SCA7"/>
    <property type="match status" value="1"/>
</dbReference>
<feature type="compositionally biased region" description="Basic and acidic residues" evidence="1">
    <location>
        <begin position="176"/>
        <end position="185"/>
    </location>
</feature>
<dbReference type="OrthoDB" id="21678at2759"/>
<comment type="caution">
    <text evidence="3">The sequence shown here is derived from an EMBL/GenBank/DDBJ whole genome shotgun (WGS) entry which is preliminary data.</text>
</comment>
<dbReference type="AlphaFoldDB" id="A0A9P9DT56"/>
<feature type="region of interest" description="Disordered" evidence="1">
    <location>
        <begin position="430"/>
        <end position="509"/>
    </location>
</feature>
<organism evidence="3 4">
    <name type="scientific">Dendryphion nanum</name>
    <dbReference type="NCBI Taxonomy" id="256645"/>
    <lineage>
        <taxon>Eukaryota</taxon>
        <taxon>Fungi</taxon>
        <taxon>Dikarya</taxon>
        <taxon>Ascomycota</taxon>
        <taxon>Pezizomycotina</taxon>
        <taxon>Dothideomycetes</taxon>
        <taxon>Pleosporomycetidae</taxon>
        <taxon>Pleosporales</taxon>
        <taxon>Torulaceae</taxon>
        <taxon>Dendryphion</taxon>
    </lineage>
</organism>
<dbReference type="Gene3D" id="6.10.140.670">
    <property type="match status" value="1"/>
</dbReference>